<name>A0A1I0RJK9_9BACT</name>
<dbReference type="RefSeq" id="WP_089895931.1">
    <property type="nucleotide sequence ID" value="NZ_FOJG01000001.1"/>
</dbReference>
<proteinExistence type="predicted"/>
<dbReference type="Pfam" id="PF01841">
    <property type="entry name" value="Transglut_core"/>
    <property type="match status" value="1"/>
</dbReference>
<evidence type="ECO:0000313" key="4">
    <source>
        <dbReference type="EMBL" id="SEW41219.1"/>
    </source>
</evidence>
<feature type="domain" description="Transglutaminase-like" evidence="2">
    <location>
        <begin position="285"/>
        <end position="354"/>
    </location>
</feature>
<dbReference type="InterPro" id="IPR002931">
    <property type="entry name" value="Transglutaminase-like"/>
</dbReference>
<dbReference type="AlphaFoldDB" id="A0A1I0RJK9"/>
<feature type="domain" description="DUF3857" evidence="3">
    <location>
        <begin position="62"/>
        <end position="218"/>
    </location>
</feature>
<dbReference type="Gene3D" id="2.60.120.1130">
    <property type="match status" value="1"/>
</dbReference>
<evidence type="ECO:0000256" key="1">
    <source>
        <dbReference type="SAM" id="SignalP"/>
    </source>
</evidence>
<dbReference type="Gene3D" id="2.60.40.3140">
    <property type="match status" value="1"/>
</dbReference>
<dbReference type="OrthoDB" id="8595007at2"/>
<dbReference type="STRING" id="29529.SAMN04488122_2944"/>
<protein>
    <submittedName>
        <fullName evidence="4">Transglutaminase-like superfamily protein</fullName>
    </submittedName>
</protein>
<evidence type="ECO:0000313" key="5">
    <source>
        <dbReference type="Proteomes" id="UP000199310"/>
    </source>
</evidence>
<evidence type="ECO:0000259" key="3">
    <source>
        <dbReference type="Pfam" id="PF12969"/>
    </source>
</evidence>
<reference evidence="5" key="1">
    <citation type="submission" date="2016-10" db="EMBL/GenBank/DDBJ databases">
        <authorList>
            <person name="Varghese N."/>
            <person name="Submissions S."/>
        </authorList>
    </citation>
    <scope>NUCLEOTIDE SEQUENCE [LARGE SCALE GENOMIC DNA]</scope>
    <source>
        <strain evidence="5">DSM 3695</strain>
    </source>
</reference>
<dbReference type="EMBL" id="FOJG01000001">
    <property type="protein sequence ID" value="SEW41219.1"/>
    <property type="molecule type" value="Genomic_DNA"/>
</dbReference>
<dbReference type="Proteomes" id="UP000199310">
    <property type="component" value="Unassembled WGS sequence"/>
</dbReference>
<accession>A0A1I0RJK9</accession>
<dbReference type="Gene3D" id="3.10.620.30">
    <property type="match status" value="1"/>
</dbReference>
<keyword evidence="1" id="KW-0732">Signal</keyword>
<organism evidence="4 5">
    <name type="scientific">Chitinophaga arvensicola</name>
    <dbReference type="NCBI Taxonomy" id="29529"/>
    <lineage>
        <taxon>Bacteria</taxon>
        <taxon>Pseudomonadati</taxon>
        <taxon>Bacteroidota</taxon>
        <taxon>Chitinophagia</taxon>
        <taxon>Chitinophagales</taxon>
        <taxon>Chitinophagaceae</taxon>
        <taxon>Chitinophaga</taxon>
    </lineage>
</organism>
<sequence length="636" mass="71470">MGKLLSTGLALLLCMAAPTAKGGDPVYPAKDIPDSLKKDAHLVRRIDETTIRIIDETEARVIFHYVTTVLDEAGAEDTEVMLFYNKLQDIRSISGALFDAEGRLVKRLKQSDIQDVSGAGGGTLMTDTRIKHHQFNYSVYPYTVEYTVEMRYNSLFFLPSWTPQAGSDCTVELGKLTITAPATYALRYQSYRYNGQPVVTTEKENKIYTWEVKQLPAMKKESYATEFYRRTPSILLCPSDFTMGGFKGNLNTWKDFGKFAWQLNEGRDVLPDAIKSKVATLTQGLSREEKIKALYRYLQQNYRYIDITLGIGGWQTFDAASVAANGYGDCKALTNFMMSMLKEAGIRSNWALVKAGDDEHSFEADFPSPQFNHVILCVPGEKDTTWLECTSNTLPAGYLGNFTDNRPVLLVDAENSKLAHTPVYGISSNEQIRHITATIDSSGNIDINASTFYTGLQQDHLHDRLHSLSREKQLELLRKGLDFGSYDINDYQCKENGTTLPSIEEHIQIKANNYATVTGKRMFVVPNIMTRSGRKLEEEGPRVSELQFEFPYRDIDSASIILPAGYKPESLPQPVTITGKFGHYSASVSLKGNTLTYIRKIEHKDGIFPAADYPELVKFYGAILRSDRSRLVLVKE</sequence>
<dbReference type="InterPro" id="IPR024618">
    <property type="entry name" value="DUF3857"/>
</dbReference>
<dbReference type="InterPro" id="IPR038765">
    <property type="entry name" value="Papain-like_cys_pep_sf"/>
</dbReference>
<dbReference type="SUPFAM" id="SSF54001">
    <property type="entry name" value="Cysteine proteinases"/>
    <property type="match status" value="1"/>
</dbReference>
<feature type="chain" id="PRO_5011703994" evidence="1">
    <location>
        <begin position="23"/>
        <end position="636"/>
    </location>
</feature>
<gene>
    <name evidence="4" type="ORF">SAMN04488122_2944</name>
</gene>
<feature type="signal peptide" evidence="1">
    <location>
        <begin position="1"/>
        <end position="22"/>
    </location>
</feature>
<dbReference type="Pfam" id="PF12969">
    <property type="entry name" value="DUF3857"/>
    <property type="match status" value="1"/>
</dbReference>
<evidence type="ECO:0000259" key="2">
    <source>
        <dbReference type="Pfam" id="PF01841"/>
    </source>
</evidence>
<keyword evidence="5" id="KW-1185">Reference proteome</keyword>